<reference evidence="10" key="1">
    <citation type="journal article" date="2019" name="Int. J. Syst. Evol. Microbiol.">
        <title>The Global Catalogue of Microorganisms (GCM) 10K type strain sequencing project: providing services to taxonomists for standard genome sequencing and annotation.</title>
        <authorList>
            <consortium name="The Broad Institute Genomics Platform"/>
            <consortium name="The Broad Institute Genome Sequencing Center for Infectious Disease"/>
            <person name="Wu L."/>
            <person name="Ma J."/>
        </authorList>
    </citation>
    <scope>NUCLEOTIDE SEQUENCE [LARGE SCALE GENOMIC DNA]</scope>
    <source>
        <strain evidence="10">NBRC 105830</strain>
    </source>
</reference>
<gene>
    <name evidence="9" type="ORF">GCM10025862_30320</name>
</gene>
<evidence type="ECO:0000256" key="2">
    <source>
        <dbReference type="ARBA" id="ARBA00001946"/>
    </source>
</evidence>
<proteinExistence type="predicted"/>
<accession>A0ABQ6HRC6</accession>
<dbReference type="PROSITE" id="PS51462">
    <property type="entry name" value="NUDIX"/>
    <property type="match status" value="1"/>
</dbReference>
<comment type="cofactor">
    <cofactor evidence="2">
        <name>Mg(2+)</name>
        <dbReference type="ChEBI" id="CHEBI:18420"/>
    </cofactor>
</comment>
<keyword evidence="4" id="KW-0378">Hydrolase</keyword>
<dbReference type="CDD" id="cd18870">
    <property type="entry name" value="NUDIX_AcylCoAdiphos_Nudt19"/>
    <property type="match status" value="1"/>
</dbReference>
<dbReference type="SUPFAM" id="SSF55811">
    <property type="entry name" value="Nudix"/>
    <property type="match status" value="1"/>
</dbReference>
<evidence type="ECO:0000256" key="6">
    <source>
        <dbReference type="ARBA" id="ARBA00023211"/>
    </source>
</evidence>
<dbReference type="InterPro" id="IPR039121">
    <property type="entry name" value="NUDT19"/>
</dbReference>
<sequence>MGELGHWRDFPTGELGERAAAWLALPGDQRVGPDTRLAATVMLLRDRVAAAGDGLEVFLLRRVPSMAFAPRMTVFPGGGVDLRDRHAVDLPWVGPGPSEWAERLGCGESDARGLVVAAVREVFEECGVLLAGSGADDVVADVADDSYRADRAALEARELSFAEMLTRRGLVLRADLLSLRGRWITPPFESRRYDTAFFAALLPSGQHPDDCTTETDLAGWYVPADVLAAHDRAEVLLLPPTIVSLEELADAGADAGTDAGAAAAVVAQQPPVWPIEPELVPGRAGADPVLRARVPRTSRGADADARAGTGEHGVAR</sequence>
<dbReference type="Proteomes" id="UP001157109">
    <property type="component" value="Unassembled WGS sequence"/>
</dbReference>
<comment type="cofactor">
    <cofactor evidence="1">
        <name>Mn(2+)</name>
        <dbReference type="ChEBI" id="CHEBI:29035"/>
    </cofactor>
</comment>
<keyword evidence="3" id="KW-0479">Metal-binding</keyword>
<evidence type="ECO:0000256" key="7">
    <source>
        <dbReference type="SAM" id="MobiDB-lite"/>
    </source>
</evidence>
<evidence type="ECO:0000259" key="8">
    <source>
        <dbReference type="PROSITE" id="PS51462"/>
    </source>
</evidence>
<keyword evidence="5" id="KW-0460">Magnesium</keyword>
<dbReference type="PANTHER" id="PTHR12318">
    <property type="entry name" value="TESTOSTERONE-REGULATED PROTEIN RP2"/>
    <property type="match status" value="1"/>
</dbReference>
<dbReference type="Gene3D" id="3.90.79.10">
    <property type="entry name" value="Nucleoside Triphosphate Pyrophosphohydrolase"/>
    <property type="match status" value="1"/>
</dbReference>
<dbReference type="InterPro" id="IPR015797">
    <property type="entry name" value="NUDIX_hydrolase-like_dom_sf"/>
</dbReference>
<name>A0ABQ6HRC6_9MICO</name>
<evidence type="ECO:0000256" key="4">
    <source>
        <dbReference type="ARBA" id="ARBA00022801"/>
    </source>
</evidence>
<dbReference type="InterPro" id="IPR000086">
    <property type="entry name" value="NUDIX_hydrolase_dom"/>
</dbReference>
<feature type="domain" description="Nudix hydrolase" evidence="8">
    <location>
        <begin position="34"/>
        <end position="243"/>
    </location>
</feature>
<evidence type="ECO:0000256" key="5">
    <source>
        <dbReference type="ARBA" id="ARBA00022842"/>
    </source>
</evidence>
<keyword evidence="10" id="KW-1185">Reference proteome</keyword>
<keyword evidence="6" id="KW-0464">Manganese</keyword>
<organism evidence="9 10">
    <name type="scientific">Arsenicicoccus piscis</name>
    <dbReference type="NCBI Taxonomy" id="673954"/>
    <lineage>
        <taxon>Bacteria</taxon>
        <taxon>Bacillati</taxon>
        <taxon>Actinomycetota</taxon>
        <taxon>Actinomycetes</taxon>
        <taxon>Micrococcales</taxon>
        <taxon>Intrasporangiaceae</taxon>
        <taxon>Arsenicicoccus</taxon>
    </lineage>
</organism>
<dbReference type="EMBL" id="BSUJ01000001">
    <property type="protein sequence ID" value="GMA21011.1"/>
    <property type="molecule type" value="Genomic_DNA"/>
</dbReference>
<evidence type="ECO:0000313" key="10">
    <source>
        <dbReference type="Proteomes" id="UP001157109"/>
    </source>
</evidence>
<protein>
    <recommendedName>
        <fullName evidence="8">Nudix hydrolase domain-containing protein</fullName>
    </recommendedName>
</protein>
<comment type="caution">
    <text evidence="9">The sequence shown here is derived from an EMBL/GenBank/DDBJ whole genome shotgun (WGS) entry which is preliminary data.</text>
</comment>
<dbReference type="RefSeq" id="WP_241441333.1">
    <property type="nucleotide sequence ID" value="NZ_BSUJ01000001.1"/>
</dbReference>
<evidence type="ECO:0000313" key="9">
    <source>
        <dbReference type="EMBL" id="GMA21011.1"/>
    </source>
</evidence>
<evidence type="ECO:0000256" key="1">
    <source>
        <dbReference type="ARBA" id="ARBA00001936"/>
    </source>
</evidence>
<feature type="region of interest" description="Disordered" evidence="7">
    <location>
        <begin position="276"/>
        <end position="316"/>
    </location>
</feature>
<dbReference type="PANTHER" id="PTHR12318:SF0">
    <property type="entry name" value="ACYL-COENZYME A DIPHOSPHATASE NUDT19"/>
    <property type="match status" value="1"/>
</dbReference>
<evidence type="ECO:0000256" key="3">
    <source>
        <dbReference type="ARBA" id="ARBA00022723"/>
    </source>
</evidence>